<evidence type="ECO:0000313" key="2">
    <source>
        <dbReference type="Proteomes" id="UP000253034"/>
    </source>
</evidence>
<evidence type="ECO:0000313" key="1">
    <source>
        <dbReference type="EMBL" id="RCX13489.1"/>
    </source>
</evidence>
<dbReference type="RefSeq" id="WP_114298547.1">
    <property type="nucleotide sequence ID" value="NZ_QPJT01000017.1"/>
</dbReference>
<proteinExistence type="predicted"/>
<dbReference type="OrthoDB" id="7061841at2"/>
<comment type="caution">
    <text evidence="1">The sequence shown here is derived from an EMBL/GenBank/DDBJ whole genome shotgun (WGS) entry which is preliminary data.</text>
</comment>
<dbReference type="AlphaFoldDB" id="A0A369AVZ5"/>
<organism evidence="1 2">
    <name type="scientific">Anaerobacterium chartisolvens</name>
    <dbReference type="NCBI Taxonomy" id="1297424"/>
    <lineage>
        <taxon>Bacteria</taxon>
        <taxon>Bacillati</taxon>
        <taxon>Bacillota</taxon>
        <taxon>Clostridia</taxon>
        <taxon>Eubacteriales</taxon>
        <taxon>Oscillospiraceae</taxon>
        <taxon>Anaerobacterium</taxon>
    </lineage>
</organism>
<dbReference type="EMBL" id="QPJT01000017">
    <property type="protein sequence ID" value="RCX13489.1"/>
    <property type="molecule type" value="Genomic_DNA"/>
</dbReference>
<gene>
    <name evidence="1" type="ORF">DFR58_11725</name>
</gene>
<sequence>MMEVKCKSCSENISTHTQISEQQINEAIDKLTKIKKIRLVDDSTYEYRLSQCRDCKYLEFGVTCLQCGCFIRIRAKLADAGCPLSKRKRWSPI</sequence>
<accession>A0A369AVZ5</accession>
<reference evidence="1 2" key="1">
    <citation type="submission" date="2018-07" db="EMBL/GenBank/DDBJ databases">
        <title>Genomic Encyclopedia of Type Strains, Phase IV (KMG-IV): sequencing the most valuable type-strain genomes for metagenomic binning, comparative biology and taxonomic classification.</title>
        <authorList>
            <person name="Goeker M."/>
        </authorList>
    </citation>
    <scope>NUCLEOTIDE SEQUENCE [LARGE SCALE GENOMIC DNA]</scope>
    <source>
        <strain evidence="1 2">DSM 27016</strain>
    </source>
</reference>
<dbReference type="Proteomes" id="UP000253034">
    <property type="component" value="Unassembled WGS sequence"/>
</dbReference>
<protein>
    <submittedName>
        <fullName evidence="1">Uncharacterized protein</fullName>
    </submittedName>
</protein>
<name>A0A369AVZ5_9FIRM</name>
<keyword evidence="2" id="KW-1185">Reference proteome</keyword>